<proteinExistence type="predicted"/>
<dbReference type="Pfam" id="PF13966">
    <property type="entry name" value="zf-RVT"/>
    <property type="match status" value="1"/>
</dbReference>
<evidence type="ECO:0000313" key="2">
    <source>
        <dbReference type="EMBL" id="KAG1536287.1"/>
    </source>
</evidence>
<evidence type="ECO:0000313" key="3">
    <source>
        <dbReference type="Proteomes" id="UP000717996"/>
    </source>
</evidence>
<dbReference type="Proteomes" id="UP000717996">
    <property type="component" value="Unassembled WGS sequence"/>
</dbReference>
<protein>
    <recommendedName>
        <fullName evidence="1">Reverse transcriptase zinc-binding domain-containing protein</fullName>
    </recommendedName>
</protein>
<reference evidence="2" key="1">
    <citation type="journal article" date="2020" name="Microb. Genom.">
        <title>Genetic diversity of clinical and environmental Mucorales isolates obtained from an investigation of mucormycosis cases among solid organ transplant recipients.</title>
        <authorList>
            <person name="Nguyen M.H."/>
            <person name="Kaul D."/>
            <person name="Muto C."/>
            <person name="Cheng S.J."/>
            <person name="Richter R.A."/>
            <person name="Bruno V.M."/>
            <person name="Liu G."/>
            <person name="Beyhan S."/>
            <person name="Sundermann A.J."/>
            <person name="Mounaud S."/>
            <person name="Pasculle A.W."/>
            <person name="Nierman W.C."/>
            <person name="Driscoll E."/>
            <person name="Cumbie R."/>
            <person name="Clancy C.J."/>
            <person name="Dupont C.L."/>
        </authorList>
    </citation>
    <scope>NUCLEOTIDE SEQUENCE</scope>
    <source>
        <strain evidence="2">GL16</strain>
    </source>
</reference>
<evidence type="ECO:0000259" key="1">
    <source>
        <dbReference type="Pfam" id="PF13966"/>
    </source>
</evidence>
<organism evidence="2 3">
    <name type="scientific">Rhizopus oryzae</name>
    <name type="common">Mucormycosis agent</name>
    <name type="synonym">Rhizopus arrhizus var. delemar</name>
    <dbReference type="NCBI Taxonomy" id="64495"/>
    <lineage>
        <taxon>Eukaryota</taxon>
        <taxon>Fungi</taxon>
        <taxon>Fungi incertae sedis</taxon>
        <taxon>Mucoromycota</taxon>
        <taxon>Mucoromycotina</taxon>
        <taxon>Mucoromycetes</taxon>
        <taxon>Mucorales</taxon>
        <taxon>Mucorineae</taxon>
        <taxon>Rhizopodaceae</taxon>
        <taxon>Rhizopus</taxon>
    </lineage>
</organism>
<dbReference type="OrthoDB" id="2272768at2759"/>
<name>A0A9P6Y0K7_RHIOR</name>
<dbReference type="EMBL" id="JAANIT010002491">
    <property type="protein sequence ID" value="KAG1536287.1"/>
    <property type="molecule type" value="Genomic_DNA"/>
</dbReference>
<gene>
    <name evidence="2" type="ORF">G6F51_011053</name>
</gene>
<comment type="caution">
    <text evidence="2">The sequence shown here is derived from an EMBL/GenBank/DDBJ whole genome shotgun (WGS) entry which is preliminary data.</text>
</comment>
<feature type="domain" description="Reverse transcriptase zinc-binding" evidence="1">
    <location>
        <begin position="206"/>
        <end position="274"/>
    </location>
</feature>
<accession>A0A9P6Y0K7</accession>
<dbReference type="AlphaFoldDB" id="A0A9P6Y0K7"/>
<sequence length="310" mass="36229">MRILLLKEQHPNVPACVPLNDGPRRYLEMYITQQNDHNNIVNNRLVFPKVNLQIHPQASLDYSAKIFNLKLTHLPLIPKEEVPAGLQQSLAGFGEIMNVGISTESSTGFFSKYSKNYATKLVDVKPMTSFMRLGIICQLDVDIVTRLQPFLWGYILNDAPTLANDRTAESLSQQFRNQRIWQKFSSRKFRPLGNTNNYHSRIGIAQFRIKNFWNAPMLLQVRSVWYRVLNFKLPTMSYQHHIHNAESSQYKLCHADEDTIEHFMVFCPPRQFVWNSVLQSFYPELLLQLEHLWILLRSLNPPPLFLIYKI</sequence>
<dbReference type="InterPro" id="IPR026960">
    <property type="entry name" value="RVT-Znf"/>
</dbReference>